<dbReference type="PANTHER" id="PTHR30466:SF1">
    <property type="entry name" value="FMN REDUCTASE (NADH) RUTF"/>
    <property type="match status" value="1"/>
</dbReference>
<dbReference type="HOGENOM" id="CLU_478144_0_0_1"/>
<evidence type="ECO:0000313" key="5">
    <source>
        <dbReference type="Proteomes" id="UP000030706"/>
    </source>
</evidence>
<feature type="region of interest" description="Disordered" evidence="2">
    <location>
        <begin position="42"/>
        <end position="63"/>
    </location>
</feature>
<protein>
    <recommendedName>
        <fullName evidence="3">Flavin reductase like domain-containing protein</fullName>
    </recommendedName>
</protein>
<evidence type="ECO:0000313" key="4">
    <source>
        <dbReference type="EMBL" id="KEQ82762.1"/>
    </source>
</evidence>
<keyword evidence="5" id="KW-1185">Reference proteome</keyword>
<dbReference type="STRING" id="1043002.A0A074XL75"/>
<evidence type="ECO:0000256" key="1">
    <source>
        <dbReference type="ARBA" id="ARBA00023002"/>
    </source>
</evidence>
<dbReference type="AlphaFoldDB" id="A0A074XL75"/>
<dbReference type="Pfam" id="PF01613">
    <property type="entry name" value="Flavin_Reduct"/>
    <property type="match status" value="1"/>
</dbReference>
<evidence type="ECO:0000256" key="2">
    <source>
        <dbReference type="SAM" id="MobiDB-lite"/>
    </source>
</evidence>
<dbReference type="GO" id="GO:0042602">
    <property type="term" value="F:riboflavin reductase (NADPH) activity"/>
    <property type="evidence" value="ECO:0007669"/>
    <property type="project" value="TreeGrafter"/>
</dbReference>
<dbReference type="PANTHER" id="PTHR30466">
    <property type="entry name" value="FLAVIN REDUCTASE"/>
    <property type="match status" value="1"/>
</dbReference>
<reference evidence="4 5" key="1">
    <citation type="journal article" date="2014" name="BMC Genomics">
        <title>Genome sequencing of four Aureobasidium pullulans varieties: biotechnological potential, stress tolerance, and description of new species.</title>
        <authorList>
            <person name="Gostin Ar C."/>
            <person name="Ohm R.A."/>
            <person name="Kogej T."/>
            <person name="Sonjak S."/>
            <person name="Turk M."/>
            <person name="Zajc J."/>
            <person name="Zalar P."/>
            <person name="Grube M."/>
            <person name="Sun H."/>
            <person name="Han J."/>
            <person name="Sharma A."/>
            <person name="Chiniquy J."/>
            <person name="Ngan C.Y."/>
            <person name="Lipzen A."/>
            <person name="Barry K."/>
            <person name="Grigoriev I.V."/>
            <person name="Gunde-Cimerman N."/>
        </authorList>
    </citation>
    <scope>NUCLEOTIDE SEQUENCE [LARGE SCALE GENOMIC DNA]</scope>
    <source>
        <strain evidence="4 5">EXF-150</strain>
    </source>
</reference>
<dbReference type="SUPFAM" id="SSF50475">
    <property type="entry name" value="FMN-binding split barrel"/>
    <property type="match status" value="1"/>
</dbReference>
<dbReference type="SMART" id="SM00903">
    <property type="entry name" value="Flavin_Reduct"/>
    <property type="match status" value="1"/>
</dbReference>
<evidence type="ECO:0000259" key="3">
    <source>
        <dbReference type="SMART" id="SM00903"/>
    </source>
</evidence>
<dbReference type="OrthoDB" id="2015405at2759"/>
<dbReference type="GO" id="GO:0010181">
    <property type="term" value="F:FMN binding"/>
    <property type="evidence" value="ECO:0007669"/>
    <property type="project" value="InterPro"/>
</dbReference>
<dbReference type="InterPro" id="IPR002563">
    <property type="entry name" value="Flavin_Rdtase-like_dom"/>
</dbReference>
<sequence length="528" mass="59386">MTTALRGQATGRFYKAFHAWSRLGNAHQRRCFIPTHSVNEANDAHSSRLTNEQHGQGEVRRSKRETRLAELGYTPQSVGHIKIPQERLARILKHPDFLNKLSAVYGTTIEPVTEPTQDQSEPTDLQAIRVVTPERRIWTMVKGILRLENAEEHDFDKYSSSLANQEHAGEDKQVQISYHMPRRVFGLLTENDSELMSKIEERFMVRIKVSTRKGSHQRPGIFINGKQDAATKALNFVKSVDFPAEESTPVQLKPDEIRKTYKTAMRSVPSSVVVLTTHDGSSGAKVTLDSIRGMTVSSMTSVTLEPEPIISFSIRGPSRTLDCINQGQPFYVNFLADNRQGALIAGEFAQYHEDPSQPFRTLEEQELTSISPHMDSRGPYFKGRDNPAYFKCELLPGKTIEIGDHTVIFARVEHIWVSPRMYSQRPKFLAYAQTQYHALAKKPIDLTPPEASVAQPQQQTTTKSEASQTPQGPTAAEIEDAKTAQEFNDKYWSMAMGEGEEEDGILEERAADQRAVGDAEKPADFDKK</sequence>
<feature type="compositionally biased region" description="Polar residues" evidence="2">
    <location>
        <begin position="454"/>
        <end position="472"/>
    </location>
</feature>
<dbReference type="Gene3D" id="2.30.110.10">
    <property type="entry name" value="Electron Transport, Fmn-binding Protein, Chain A"/>
    <property type="match status" value="1"/>
</dbReference>
<proteinExistence type="predicted"/>
<dbReference type="RefSeq" id="XP_029758949.1">
    <property type="nucleotide sequence ID" value="XM_029910128.1"/>
</dbReference>
<dbReference type="InterPro" id="IPR050268">
    <property type="entry name" value="NADH-dep_flavin_reductase"/>
</dbReference>
<gene>
    <name evidence="4" type="ORF">M438DRAFT_47010</name>
</gene>
<dbReference type="EMBL" id="KL584986">
    <property type="protein sequence ID" value="KEQ82762.1"/>
    <property type="molecule type" value="Genomic_DNA"/>
</dbReference>
<dbReference type="GeneID" id="40752434"/>
<accession>A0A074XL75</accession>
<name>A0A074XL75_AURPU</name>
<feature type="region of interest" description="Disordered" evidence="2">
    <location>
        <begin position="448"/>
        <end position="483"/>
    </location>
</feature>
<feature type="domain" description="Flavin reductase like" evidence="3">
    <location>
        <begin position="265"/>
        <end position="438"/>
    </location>
</feature>
<organism evidence="4 5">
    <name type="scientific">Aureobasidium pullulans EXF-150</name>
    <dbReference type="NCBI Taxonomy" id="1043002"/>
    <lineage>
        <taxon>Eukaryota</taxon>
        <taxon>Fungi</taxon>
        <taxon>Dikarya</taxon>
        <taxon>Ascomycota</taxon>
        <taxon>Pezizomycotina</taxon>
        <taxon>Dothideomycetes</taxon>
        <taxon>Dothideomycetidae</taxon>
        <taxon>Dothideales</taxon>
        <taxon>Saccotheciaceae</taxon>
        <taxon>Aureobasidium</taxon>
    </lineage>
</organism>
<dbReference type="InterPro" id="IPR012349">
    <property type="entry name" value="Split_barrel_FMN-bd"/>
</dbReference>
<dbReference type="Proteomes" id="UP000030706">
    <property type="component" value="Unassembled WGS sequence"/>
</dbReference>
<keyword evidence="1" id="KW-0560">Oxidoreductase</keyword>